<dbReference type="InterPro" id="IPR008271">
    <property type="entry name" value="Ser/Thr_kinase_AS"/>
</dbReference>
<feature type="compositionally biased region" description="Basic and acidic residues" evidence="4">
    <location>
        <begin position="1"/>
        <end position="15"/>
    </location>
</feature>
<evidence type="ECO:0000256" key="4">
    <source>
        <dbReference type="SAM" id="MobiDB-lite"/>
    </source>
</evidence>
<evidence type="ECO:0000256" key="2">
    <source>
        <dbReference type="ARBA" id="ARBA00022840"/>
    </source>
</evidence>
<feature type="region of interest" description="Disordered" evidence="4">
    <location>
        <begin position="1"/>
        <end position="56"/>
    </location>
</feature>
<proteinExistence type="predicted"/>
<organism evidence="6 7">
    <name type="scientific">Paracoccidioides brasiliensis</name>
    <dbReference type="NCBI Taxonomy" id="121759"/>
    <lineage>
        <taxon>Eukaryota</taxon>
        <taxon>Fungi</taxon>
        <taxon>Dikarya</taxon>
        <taxon>Ascomycota</taxon>
        <taxon>Pezizomycotina</taxon>
        <taxon>Eurotiomycetes</taxon>
        <taxon>Eurotiomycetidae</taxon>
        <taxon>Onygenales</taxon>
        <taxon>Ajellomycetaceae</taxon>
        <taxon>Paracoccidioides</taxon>
    </lineage>
</organism>
<evidence type="ECO:0000313" key="6">
    <source>
        <dbReference type="EMBL" id="ODH38830.1"/>
    </source>
</evidence>
<dbReference type="GO" id="GO:0005524">
    <property type="term" value="F:ATP binding"/>
    <property type="evidence" value="ECO:0007669"/>
    <property type="project" value="UniProtKB-UniRule"/>
</dbReference>
<dbReference type="InterPro" id="IPR000719">
    <property type="entry name" value="Prot_kinase_dom"/>
</dbReference>
<feature type="compositionally biased region" description="Polar residues" evidence="4">
    <location>
        <begin position="371"/>
        <end position="383"/>
    </location>
</feature>
<feature type="domain" description="Protein kinase" evidence="5">
    <location>
        <begin position="409"/>
        <end position="713"/>
    </location>
</feature>
<feature type="compositionally biased region" description="Basic and acidic residues" evidence="4">
    <location>
        <begin position="37"/>
        <end position="49"/>
    </location>
</feature>
<keyword evidence="1 3" id="KW-0547">Nucleotide-binding</keyword>
<dbReference type="Gene3D" id="1.10.510.10">
    <property type="entry name" value="Transferase(Phosphotransferase) domain 1"/>
    <property type="match status" value="1"/>
</dbReference>
<evidence type="ECO:0000313" key="7">
    <source>
        <dbReference type="Proteomes" id="UP000242814"/>
    </source>
</evidence>
<dbReference type="PROSITE" id="PS00107">
    <property type="entry name" value="PROTEIN_KINASE_ATP"/>
    <property type="match status" value="1"/>
</dbReference>
<dbReference type="PROSITE" id="PS00108">
    <property type="entry name" value="PROTEIN_KINASE_ST"/>
    <property type="match status" value="1"/>
</dbReference>
<keyword evidence="6" id="KW-0808">Transferase</keyword>
<comment type="caution">
    <text evidence="6">The sequence shown here is derived from an EMBL/GenBank/DDBJ whole genome shotgun (WGS) entry which is preliminary data.</text>
</comment>
<feature type="region of interest" description="Disordered" evidence="4">
    <location>
        <begin position="578"/>
        <end position="608"/>
    </location>
</feature>
<dbReference type="InterPro" id="IPR011009">
    <property type="entry name" value="Kinase-like_dom_sf"/>
</dbReference>
<dbReference type="PROSITE" id="PS50011">
    <property type="entry name" value="PROTEIN_KINASE_DOM"/>
    <property type="match status" value="1"/>
</dbReference>
<keyword evidence="2 3" id="KW-0067">ATP-binding</keyword>
<dbReference type="EMBL" id="LZYO01000062">
    <property type="protein sequence ID" value="ODH38830.1"/>
    <property type="molecule type" value="Genomic_DNA"/>
</dbReference>
<dbReference type="InterPro" id="IPR017441">
    <property type="entry name" value="Protein_kinase_ATP_BS"/>
</dbReference>
<dbReference type="Proteomes" id="UP000242814">
    <property type="component" value="Unassembled WGS sequence"/>
</dbReference>
<dbReference type="Pfam" id="PF00069">
    <property type="entry name" value="Pkinase"/>
    <property type="match status" value="1"/>
</dbReference>
<dbReference type="GO" id="GO:0035556">
    <property type="term" value="P:intracellular signal transduction"/>
    <property type="evidence" value="ECO:0007669"/>
    <property type="project" value="TreeGrafter"/>
</dbReference>
<dbReference type="VEuPathDB" id="FungiDB:PADG_01984"/>
<name>A0A1D2JJK3_PARBR</name>
<dbReference type="SUPFAM" id="SSF56112">
    <property type="entry name" value="Protein kinase-like (PK-like)"/>
    <property type="match status" value="1"/>
</dbReference>
<feature type="compositionally biased region" description="Basic and acidic residues" evidence="4">
    <location>
        <begin position="360"/>
        <end position="370"/>
    </location>
</feature>
<sequence>MSAPERGKRERRDVGIHASKTWKSQGSREQRRRRRPRYDGHGRTTERRGGFKKGQTDARPVCVCFRTQEVETGDLAGLAIRRDHHQPLHSPPQGEGMAHEEVLKFENLTLDQNYPKPSGLVDNGHTFSQDGNGWRTAQDLASAHRPNLRGVEGSDGVLSDLHTPTPPIPVPVPVPEEQHYRPGPTDDLEYNHNPRYIQPSPLEQFARNDQHSISHNPEFSFEVANSYPPEKPTINTNVVNVESSADYIPRRNHGSENSANAFPITPPCKVFFSSIEDSCVGASGPAGERPTSLTSLSTASAITDEIRTPPEAARDILLSPFSVSPRVYRPASLDDAGGWSNPAPQPFGSRSKSYTLGRDGSLRRNMRQDSNRTANSSGKSPASTFLSLWSRDEAPSNPDDEGQVVGTDYVIGKQIGFGGFSTVKEAFKVNEEGGPERSAVKIVRKHLAGQSERENDQVQAEFDHEVRIWRYLHHPHILPLDAVYETDYATFCFTRLTTRGTLFDLVRRHRQGLEMNLARNYAYQLASAIRYLHEDARVVHRDIKLENCLLDAPTTTEDGGAFQLILCDFGMAEWMTTDNGSDSSPDPYDNAADRPPPKAIGPSDTSTSVAGSLEYASPELLSSVGGLLNPIVDIWAFGVVVFALVVGSRPFQHAFKPRIKMNIMDGRWDRSAVLNGQGDPQERQDALDLIQGCLEMDPVRRWTIREVLESRWLQPCSNSADDPSDDPQWRF</sequence>
<dbReference type="PANTHER" id="PTHR24346">
    <property type="entry name" value="MAP/MICROTUBULE AFFINITY-REGULATING KINASE"/>
    <property type="match status" value="1"/>
</dbReference>
<dbReference type="AlphaFoldDB" id="A0A1D2JJK3"/>
<protein>
    <submittedName>
        <fullName evidence="6">CAMK protein kinase</fullName>
    </submittedName>
</protein>
<dbReference type="SMART" id="SM00220">
    <property type="entry name" value="S_TKc"/>
    <property type="match status" value="1"/>
</dbReference>
<reference evidence="6 7" key="1">
    <citation type="submission" date="2016-06" db="EMBL/GenBank/DDBJ databases">
        <authorList>
            <person name="Kjaerup R.B."/>
            <person name="Dalgaard T.S."/>
            <person name="Juul-Madsen H.R."/>
        </authorList>
    </citation>
    <scope>NUCLEOTIDE SEQUENCE [LARGE SCALE GENOMIC DNA]</scope>
    <source>
        <strain evidence="6 7">Pb300</strain>
    </source>
</reference>
<feature type="binding site" evidence="3">
    <location>
        <position position="445"/>
    </location>
    <ligand>
        <name>ATP</name>
        <dbReference type="ChEBI" id="CHEBI:30616"/>
    </ligand>
</feature>
<dbReference type="GO" id="GO:0000226">
    <property type="term" value="P:microtubule cytoskeleton organization"/>
    <property type="evidence" value="ECO:0007669"/>
    <property type="project" value="TreeGrafter"/>
</dbReference>
<dbReference type="PANTHER" id="PTHR24346:SF76">
    <property type="entry name" value="NON-SPECIFIC SERINE_THREONINE PROTEIN KINASE"/>
    <property type="match status" value="1"/>
</dbReference>
<evidence type="ECO:0000259" key="5">
    <source>
        <dbReference type="PROSITE" id="PS50011"/>
    </source>
</evidence>
<accession>A0A1D2JJK3</accession>
<dbReference type="GO" id="GO:0004674">
    <property type="term" value="F:protein serine/threonine kinase activity"/>
    <property type="evidence" value="ECO:0007669"/>
    <property type="project" value="TreeGrafter"/>
</dbReference>
<dbReference type="VEuPathDB" id="FungiDB:PABG_11744"/>
<evidence type="ECO:0000256" key="3">
    <source>
        <dbReference type="PROSITE-ProRule" id="PRU10141"/>
    </source>
</evidence>
<dbReference type="VEuPathDB" id="FungiDB:PABG_11745"/>
<dbReference type="GO" id="GO:0005737">
    <property type="term" value="C:cytoplasm"/>
    <property type="evidence" value="ECO:0007669"/>
    <property type="project" value="TreeGrafter"/>
</dbReference>
<feature type="region of interest" description="Disordered" evidence="4">
    <location>
        <begin position="332"/>
        <end position="383"/>
    </location>
</feature>
<keyword evidence="6" id="KW-0418">Kinase</keyword>
<gene>
    <name evidence="6" type="ORF">ACO22_02143</name>
</gene>
<evidence type="ECO:0000256" key="1">
    <source>
        <dbReference type="ARBA" id="ARBA00022741"/>
    </source>
</evidence>
<dbReference type="FunFam" id="1.10.510.10:FF:000985">
    <property type="entry name" value="Serine/threonine-protein kinase MARK2"/>
    <property type="match status" value="1"/>
</dbReference>